<dbReference type="AlphaFoldDB" id="A0A423VB71"/>
<keyword evidence="2 4" id="KW-0547">Nucleotide-binding</keyword>
<feature type="binding site" evidence="4">
    <location>
        <position position="39"/>
    </location>
    <ligand>
        <name>ATP</name>
        <dbReference type="ChEBI" id="CHEBI:30616"/>
    </ligand>
</feature>
<dbReference type="EMBL" id="LJZO01000070">
    <property type="protein sequence ID" value="ROV88167.1"/>
    <property type="molecule type" value="Genomic_DNA"/>
</dbReference>
<reference evidence="7 8" key="1">
    <citation type="submission" date="2015-09" db="EMBL/GenBank/DDBJ databases">
        <title>Host preference determinants of Valsa canker pathogens revealed by comparative genomics.</title>
        <authorList>
            <person name="Yin Z."/>
            <person name="Huang L."/>
        </authorList>
    </citation>
    <scope>NUCLEOTIDE SEQUENCE [LARGE SCALE GENOMIC DNA]</scope>
    <source>
        <strain evidence="7 8">YSFL</strain>
    </source>
</reference>
<evidence type="ECO:0000313" key="7">
    <source>
        <dbReference type="EMBL" id="ROV88167.1"/>
    </source>
</evidence>
<dbReference type="OrthoDB" id="5800476at2759"/>
<evidence type="ECO:0000256" key="5">
    <source>
        <dbReference type="RuleBase" id="RU000304"/>
    </source>
</evidence>
<keyword evidence="8" id="KW-1185">Reference proteome</keyword>
<dbReference type="InterPro" id="IPR017441">
    <property type="entry name" value="Protein_kinase_ATP_BS"/>
</dbReference>
<evidence type="ECO:0000259" key="6">
    <source>
        <dbReference type="PROSITE" id="PS50011"/>
    </source>
</evidence>
<keyword evidence="5" id="KW-0418">Kinase</keyword>
<dbReference type="CDD" id="cd14016">
    <property type="entry name" value="STKc_CK1"/>
    <property type="match status" value="1"/>
</dbReference>
<name>A0A423VB71_CYTCH</name>
<dbReference type="GO" id="GO:0004674">
    <property type="term" value="F:protein serine/threonine kinase activity"/>
    <property type="evidence" value="ECO:0007669"/>
    <property type="project" value="UniProtKB-KW"/>
</dbReference>
<dbReference type="PROSITE" id="PS00107">
    <property type="entry name" value="PROTEIN_KINASE_ATP"/>
    <property type="match status" value="1"/>
</dbReference>
<evidence type="ECO:0000313" key="8">
    <source>
        <dbReference type="Proteomes" id="UP000284375"/>
    </source>
</evidence>
<evidence type="ECO:0000256" key="1">
    <source>
        <dbReference type="ARBA" id="ARBA00012513"/>
    </source>
</evidence>
<keyword evidence="5" id="KW-0723">Serine/threonine-protein kinase</keyword>
<dbReference type="STRING" id="252740.A0A423VB71"/>
<dbReference type="InterPro" id="IPR000719">
    <property type="entry name" value="Prot_kinase_dom"/>
</dbReference>
<dbReference type="InterPro" id="IPR011009">
    <property type="entry name" value="Kinase-like_dom_sf"/>
</dbReference>
<dbReference type="SUPFAM" id="SSF56112">
    <property type="entry name" value="Protein kinase-like (PK-like)"/>
    <property type="match status" value="1"/>
</dbReference>
<dbReference type="EC" id="2.7.11.1" evidence="1"/>
<evidence type="ECO:0000256" key="3">
    <source>
        <dbReference type="ARBA" id="ARBA00022840"/>
    </source>
</evidence>
<dbReference type="GO" id="GO:0005524">
    <property type="term" value="F:ATP binding"/>
    <property type="evidence" value="ECO:0007669"/>
    <property type="project" value="UniProtKB-UniRule"/>
</dbReference>
<evidence type="ECO:0000256" key="2">
    <source>
        <dbReference type="ARBA" id="ARBA00022741"/>
    </source>
</evidence>
<comment type="similarity">
    <text evidence="5">Belongs to the protein kinase superfamily.</text>
</comment>
<dbReference type="InterPro" id="IPR050235">
    <property type="entry name" value="CK1_Ser-Thr_kinase"/>
</dbReference>
<evidence type="ECO:0000256" key="4">
    <source>
        <dbReference type="PROSITE-ProRule" id="PRU10141"/>
    </source>
</evidence>
<accession>A0A423VB71</accession>
<organism evidence="7 8">
    <name type="scientific">Cytospora chrysosperma</name>
    <name type="common">Cytospora canker fungus</name>
    <name type="synonym">Sphaeria chrysosperma</name>
    <dbReference type="NCBI Taxonomy" id="252740"/>
    <lineage>
        <taxon>Eukaryota</taxon>
        <taxon>Fungi</taxon>
        <taxon>Dikarya</taxon>
        <taxon>Ascomycota</taxon>
        <taxon>Pezizomycotina</taxon>
        <taxon>Sordariomycetes</taxon>
        <taxon>Sordariomycetidae</taxon>
        <taxon>Diaporthales</taxon>
        <taxon>Cytosporaceae</taxon>
        <taxon>Cytospora</taxon>
    </lineage>
</organism>
<keyword evidence="3 4" id="KW-0067">ATP-binding</keyword>
<gene>
    <name evidence="7" type="ORF">VSDG_09272</name>
</gene>
<dbReference type="PROSITE" id="PS50011">
    <property type="entry name" value="PROTEIN_KINASE_DOM"/>
    <property type="match status" value="1"/>
</dbReference>
<sequence length="341" mass="39451">MKDIIINNKYRVDKKIGEGGFGLVYSGTDMQTGEDVAIKLEHIRRGHEELRNEVDIYKTLSGGRRKPEGIPRVKWFGQECDYYVMIHNLLGPSLEDLFEYCGRSFSLKTVLLLADQLICRMRYIHSKSLIHRDIKPQNLLLGSGREGNIVYTIDFGLATEVDTEIVPRTDENGDRRRRLGGTSRYASLNNHRGHVTIVLVNLASAKFKTVQSWGDDMESLGYTLVYFARGSLPWQGLEAMTEDERNEKIGQMKESMSGKELCEGMPVEFARYIDYTRSLRFGKKPDYARLRRDFQRLFVRMGFKYDQVFDWTQKLFEEIQESRSGVRSTRSRARSNRGAIR</sequence>
<dbReference type="InterPro" id="IPR008271">
    <property type="entry name" value="Ser/Thr_kinase_AS"/>
</dbReference>
<comment type="caution">
    <text evidence="7">The sequence shown here is derived from an EMBL/GenBank/DDBJ whole genome shotgun (WGS) entry which is preliminary data.</text>
</comment>
<protein>
    <recommendedName>
        <fullName evidence="1">non-specific serine/threonine protein kinase</fullName>
        <ecNumber evidence="1">2.7.11.1</ecNumber>
    </recommendedName>
</protein>
<keyword evidence="5" id="KW-0808">Transferase</keyword>
<dbReference type="Pfam" id="PF00069">
    <property type="entry name" value="Pkinase"/>
    <property type="match status" value="1"/>
</dbReference>
<dbReference type="PROSITE" id="PS00108">
    <property type="entry name" value="PROTEIN_KINASE_ST"/>
    <property type="match status" value="1"/>
</dbReference>
<proteinExistence type="inferred from homology"/>
<feature type="domain" description="Protein kinase" evidence="6">
    <location>
        <begin position="10"/>
        <end position="298"/>
    </location>
</feature>
<dbReference type="SMART" id="SM00220">
    <property type="entry name" value="S_TKc"/>
    <property type="match status" value="1"/>
</dbReference>
<dbReference type="Gene3D" id="1.10.510.10">
    <property type="entry name" value="Transferase(Phosphotransferase) domain 1"/>
    <property type="match status" value="1"/>
</dbReference>
<dbReference type="Proteomes" id="UP000284375">
    <property type="component" value="Unassembled WGS sequence"/>
</dbReference>
<dbReference type="PANTHER" id="PTHR11909">
    <property type="entry name" value="CASEIN KINASE-RELATED"/>
    <property type="match status" value="1"/>
</dbReference>